<reference evidence="11 12" key="1">
    <citation type="submission" date="2007-03" db="EMBL/GenBank/DDBJ databases">
        <authorList>
            <person name="Fulton L."/>
            <person name="Clifton S."/>
            <person name="Fulton B."/>
            <person name="Xu J."/>
            <person name="Minx P."/>
            <person name="Pepin K.H."/>
            <person name="Johnson M."/>
            <person name="Thiruvilangam P."/>
            <person name="Bhonagiri V."/>
            <person name="Nash W.E."/>
            <person name="Mardis E.R."/>
            <person name="Wilson R.K."/>
        </authorList>
    </citation>
    <scope>NUCLEOTIDE SEQUENCE [LARGE SCALE GENOMIC DNA]</scope>
    <source>
        <strain evidence="11 12">ATCC 27560</strain>
    </source>
</reference>
<evidence type="ECO:0000259" key="10">
    <source>
        <dbReference type="PROSITE" id="PS50828"/>
    </source>
</evidence>
<organism evidence="11 12">
    <name type="scientific">Eubacterium ventriosum ATCC 27560</name>
    <dbReference type="NCBI Taxonomy" id="411463"/>
    <lineage>
        <taxon>Bacteria</taxon>
        <taxon>Bacillati</taxon>
        <taxon>Bacillota</taxon>
        <taxon>Clostridia</taxon>
        <taxon>Eubacteriales</taxon>
        <taxon>Eubacteriaceae</taxon>
        <taxon>Eubacterium</taxon>
    </lineage>
</organism>
<gene>
    <name evidence="8" type="primary">mutS2</name>
    <name evidence="8" type="synonym">rqcU</name>
    <name evidence="11" type="ORF">EUBVEN_00555</name>
</gene>
<dbReference type="GO" id="GO:0140664">
    <property type="term" value="F:ATP-dependent DNA damage sensor activity"/>
    <property type="evidence" value="ECO:0007669"/>
    <property type="project" value="InterPro"/>
</dbReference>
<dbReference type="PROSITE" id="PS00486">
    <property type="entry name" value="DNA_MISMATCH_REPAIR_2"/>
    <property type="match status" value="1"/>
</dbReference>
<dbReference type="HAMAP" id="MF_00092">
    <property type="entry name" value="MutS2"/>
    <property type="match status" value="1"/>
</dbReference>
<dbReference type="InterPro" id="IPR027417">
    <property type="entry name" value="P-loop_NTPase"/>
</dbReference>
<dbReference type="Proteomes" id="UP000006000">
    <property type="component" value="Unassembled WGS sequence"/>
</dbReference>
<accession>A5Z4D0</accession>
<dbReference type="InterPro" id="IPR036187">
    <property type="entry name" value="DNA_mismatch_repair_MutS_sf"/>
</dbReference>
<dbReference type="GO" id="GO:0072344">
    <property type="term" value="P:rescue of stalled ribosome"/>
    <property type="evidence" value="ECO:0007669"/>
    <property type="project" value="UniProtKB-UniRule"/>
</dbReference>
<dbReference type="EC" id="3.6.4.-" evidence="8"/>
<dbReference type="InterPro" id="IPR005747">
    <property type="entry name" value="MutS2"/>
</dbReference>
<feature type="domain" description="Smr" evidence="10">
    <location>
        <begin position="725"/>
        <end position="800"/>
    </location>
</feature>
<evidence type="ECO:0000256" key="4">
    <source>
        <dbReference type="ARBA" id="ARBA00022801"/>
    </source>
</evidence>
<dbReference type="Gene3D" id="3.30.1370.110">
    <property type="match status" value="1"/>
</dbReference>
<dbReference type="NCBIfam" id="TIGR01069">
    <property type="entry name" value="mutS2"/>
    <property type="match status" value="1"/>
</dbReference>
<dbReference type="HOGENOM" id="CLU_011252_2_1_9"/>
<dbReference type="SUPFAM" id="SSF52540">
    <property type="entry name" value="P-loop containing nucleoside triphosphate hydrolases"/>
    <property type="match status" value="1"/>
</dbReference>
<reference evidence="11 12" key="2">
    <citation type="submission" date="2007-04" db="EMBL/GenBank/DDBJ databases">
        <title>Draft genome sequence of Eubacterium ventriosum (ATCC 27560).</title>
        <authorList>
            <person name="Sudarsanam P."/>
            <person name="Ley R."/>
            <person name="Guruge J."/>
            <person name="Turnbaugh P.J."/>
            <person name="Mahowald M."/>
            <person name="Liep D."/>
            <person name="Gordon J."/>
        </authorList>
    </citation>
    <scope>NUCLEOTIDE SEQUENCE [LARGE SCALE GENOMIC DNA]</scope>
    <source>
        <strain evidence="11 12">ATCC 27560</strain>
    </source>
</reference>
<evidence type="ECO:0000313" key="12">
    <source>
        <dbReference type="Proteomes" id="UP000006000"/>
    </source>
</evidence>
<dbReference type="EC" id="3.1.-.-" evidence="8"/>
<dbReference type="GO" id="GO:0043023">
    <property type="term" value="F:ribosomal large subunit binding"/>
    <property type="evidence" value="ECO:0007669"/>
    <property type="project" value="UniProtKB-UniRule"/>
</dbReference>
<dbReference type="eggNOG" id="COG1193">
    <property type="taxonomic scope" value="Bacteria"/>
</dbReference>
<feature type="binding site" evidence="8">
    <location>
        <begin position="344"/>
        <end position="351"/>
    </location>
    <ligand>
        <name>ATP</name>
        <dbReference type="ChEBI" id="CHEBI:30616"/>
    </ligand>
</feature>
<evidence type="ECO:0000256" key="2">
    <source>
        <dbReference type="ARBA" id="ARBA00022730"/>
    </source>
</evidence>
<dbReference type="PANTHER" id="PTHR48466:SF2">
    <property type="entry name" value="OS10G0509000 PROTEIN"/>
    <property type="match status" value="1"/>
</dbReference>
<dbReference type="GO" id="GO:0005524">
    <property type="term" value="F:ATP binding"/>
    <property type="evidence" value="ECO:0007669"/>
    <property type="project" value="UniProtKB-UniRule"/>
</dbReference>
<dbReference type="AlphaFoldDB" id="A5Z4D0"/>
<dbReference type="SMART" id="SM00533">
    <property type="entry name" value="MUTSd"/>
    <property type="match status" value="1"/>
</dbReference>
<dbReference type="PANTHER" id="PTHR48466">
    <property type="entry name" value="OS10G0509000 PROTEIN-RELATED"/>
    <property type="match status" value="1"/>
</dbReference>
<dbReference type="InterPro" id="IPR045076">
    <property type="entry name" value="MutS"/>
</dbReference>
<comment type="function">
    <text evidence="8">Acts as a ribosome collision sensor, splitting the ribosome into its 2 subunits. Detects stalled/collided 70S ribosomes which it binds and splits by an ATP-hydrolysis driven conformational change. Acts upstream of the ribosome quality control system (RQC), a ribosome-associated complex that mediates the extraction of incompletely synthesized nascent chains from stalled ribosomes and their subsequent degradation. Probably generates substrates for RQC.</text>
</comment>
<dbReference type="CDD" id="cd03280">
    <property type="entry name" value="ABC_MutS2"/>
    <property type="match status" value="1"/>
</dbReference>
<dbReference type="GO" id="GO:0030983">
    <property type="term" value="F:mismatched DNA binding"/>
    <property type="evidence" value="ECO:0007669"/>
    <property type="project" value="InterPro"/>
</dbReference>
<comment type="caution">
    <text evidence="11">The sequence shown here is derived from an EMBL/GenBank/DDBJ whole genome shotgun (WGS) entry which is preliminary data.</text>
</comment>
<evidence type="ECO:0000256" key="3">
    <source>
        <dbReference type="ARBA" id="ARBA00022741"/>
    </source>
</evidence>
<evidence type="ECO:0000256" key="7">
    <source>
        <dbReference type="ARBA" id="ARBA00023125"/>
    </source>
</evidence>
<dbReference type="InterPro" id="IPR000432">
    <property type="entry name" value="DNA_mismatch_repair_MutS_C"/>
</dbReference>
<dbReference type="GO" id="GO:0004519">
    <property type="term" value="F:endonuclease activity"/>
    <property type="evidence" value="ECO:0007669"/>
    <property type="project" value="UniProtKB-UniRule"/>
</dbReference>
<evidence type="ECO:0000256" key="1">
    <source>
        <dbReference type="ARBA" id="ARBA00022722"/>
    </source>
</evidence>
<dbReference type="SMART" id="SM00463">
    <property type="entry name" value="SMR"/>
    <property type="match status" value="1"/>
</dbReference>
<dbReference type="PIRSF" id="PIRSF005814">
    <property type="entry name" value="MutS_YshD"/>
    <property type="match status" value="1"/>
</dbReference>
<proteinExistence type="inferred from homology"/>
<keyword evidence="8" id="KW-0255">Endonuclease</keyword>
<keyword evidence="1 8" id="KW-0540">Nuclease</keyword>
<dbReference type="PROSITE" id="PS50828">
    <property type="entry name" value="SMR"/>
    <property type="match status" value="1"/>
</dbReference>
<keyword evidence="4 8" id="KW-0378">Hydrolase</keyword>
<name>A5Z4D0_9FIRM</name>
<dbReference type="Pfam" id="PF01713">
    <property type="entry name" value="Smr"/>
    <property type="match status" value="1"/>
</dbReference>
<dbReference type="GO" id="GO:0006298">
    <property type="term" value="P:mismatch repair"/>
    <property type="evidence" value="ECO:0007669"/>
    <property type="project" value="InterPro"/>
</dbReference>
<keyword evidence="5 8" id="KW-0067">ATP-binding</keyword>
<dbReference type="STRING" id="411463.EUBVEN_00555"/>
<keyword evidence="7 8" id="KW-0238">DNA-binding</keyword>
<dbReference type="Gene3D" id="3.40.50.300">
    <property type="entry name" value="P-loop containing nucleotide triphosphate hydrolases"/>
    <property type="match status" value="1"/>
</dbReference>
<feature type="coiled-coil region" evidence="9">
    <location>
        <begin position="525"/>
        <end position="609"/>
    </location>
</feature>
<dbReference type="InterPro" id="IPR002625">
    <property type="entry name" value="Smr_dom"/>
</dbReference>
<keyword evidence="6 8" id="KW-0694">RNA-binding</keyword>
<dbReference type="EMBL" id="AAVL02000027">
    <property type="protein sequence ID" value="EDM52173.1"/>
    <property type="molecule type" value="Genomic_DNA"/>
</dbReference>
<sequence>MYLNTRIGGFIMNEKVLKTLEYYKIIKMLENQAGSELGKKLCHALVPSADIHEIKENQKQTGDALSRIWQKGSLSFSGIHNIGESIKRLEIGSTLGTGELLRIDSLLKVALRVKTFSRRDDEAERDSLDDMFEAIEPLTNLKNDIERCIISEDEIADDASANLKNIRRQMKITNDRVHSQLSSLINSQSGHTYLQDALITMRDGRYCVPVKQEYRGNVNGIIHDQSSTGSTLFIEPAAVVELNNKLRELEGKEADEIQIILANLSMACAEHIYELKTDMKILPKLDFIFAKASLAKEMKASMPEFNDQRQINIKKGRHPLLDPKKVVPIDIHLGKDFNLLIVTGPNTGGKTVSLKTVGLLTLMGQAGLHIPAFEGSKLAVFKEVFADIGDEQSIEQSLSTFSAHMVNTVNILNQADQDSLVLFDELGAGTDPVEGAALGISILTFLKNIGSRIMATTHYSELKLFALSTEGVQNASCEFDVETLRPTYRLLIGVPGKSNAFAISSKLGLPDYIIEDAKSHIDSDNEQFEDVLSEIERQRIQIEKDQETIAVYKSQIKSLKRDYELKTEKLNEQRDKILNKAREEAVDILKEAKETADEAIKTINKYGKSGNTREMEKSRSNVGAKLKKNQVGSSIKAAKPKKAYKPSDFKLGTGVKVLSMNLNGTVASLPNAAGNLTVKMGILNSKVNIRDLEIIDEPDIKAPGLTRGSTGKIKMNKSMNIKTEINLIGKTVDEAISQLDKYLDDAYIAHLPQVYVIHGKGTGALRNAVQNHLKKCSYVKSYRTGEHGEGGAGATVVEFK</sequence>
<dbReference type="SUPFAM" id="SSF160443">
    <property type="entry name" value="SMR domain-like"/>
    <property type="match status" value="1"/>
</dbReference>
<comment type="similarity">
    <text evidence="8">Belongs to the DNA mismatch repair MutS family. MutS2 subfamily.</text>
</comment>
<protein>
    <recommendedName>
        <fullName evidence="8">Endonuclease MutS2</fullName>
        <ecNumber evidence="8">3.1.-.-</ecNumber>
    </recommendedName>
    <alternativeName>
        <fullName evidence="8">Ribosome-associated protein quality control-upstream factor</fullName>
        <shortName evidence="8">RQC-upstream factor</shortName>
        <shortName evidence="8">RqcU</shortName>
        <ecNumber evidence="8">3.6.4.-</ecNumber>
    </alternativeName>
</protein>
<keyword evidence="3 8" id="KW-0547">Nucleotide-binding</keyword>
<dbReference type="SMART" id="SM00534">
    <property type="entry name" value="MUTSac"/>
    <property type="match status" value="1"/>
</dbReference>
<dbReference type="GO" id="GO:0019843">
    <property type="term" value="F:rRNA binding"/>
    <property type="evidence" value="ECO:0007669"/>
    <property type="project" value="UniProtKB-UniRule"/>
</dbReference>
<dbReference type="GO" id="GO:0045910">
    <property type="term" value="P:negative regulation of DNA recombination"/>
    <property type="evidence" value="ECO:0007669"/>
    <property type="project" value="InterPro"/>
</dbReference>
<evidence type="ECO:0000256" key="8">
    <source>
        <dbReference type="HAMAP-Rule" id="MF_00092"/>
    </source>
</evidence>
<keyword evidence="9" id="KW-0175">Coiled coil</keyword>
<evidence type="ECO:0000313" key="11">
    <source>
        <dbReference type="EMBL" id="EDM52173.1"/>
    </source>
</evidence>
<dbReference type="InterPro" id="IPR036063">
    <property type="entry name" value="Smr_dom_sf"/>
</dbReference>
<comment type="subunit">
    <text evidence="8">Homodimer. Binds to stalled ribosomes, contacting rRNA.</text>
</comment>
<evidence type="ECO:0000256" key="6">
    <source>
        <dbReference type="ARBA" id="ARBA00022884"/>
    </source>
</evidence>
<dbReference type="GO" id="GO:0016887">
    <property type="term" value="F:ATP hydrolysis activity"/>
    <property type="evidence" value="ECO:0007669"/>
    <property type="project" value="InterPro"/>
</dbReference>
<evidence type="ECO:0000256" key="5">
    <source>
        <dbReference type="ARBA" id="ARBA00022840"/>
    </source>
</evidence>
<evidence type="ECO:0000256" key="9">
    <source>
        <dbReference type="SAM" id="Coils"/>
    </source>
</evidence>
<dbReference type="Pfam" id="PF00488">
    <property type="entry name" value="MutS_V"/>
    <property type="match status" value="1"/>
</dbReference>
<dbReference type="InterPro" id="IPR007696">
    <property type="entry name" value="DNA_mismatch_repair_MutS_core"/>
</dbReference>
<keyword evidence="2 8" id="KW-0699">rRNA-binding</keyword>
<dbReference type="SUPFAM" id="SSF48334">
    <property type="entry name" value="DNA repair protein MutS, domain III"/>
    <property type="match status" value="1"/>
</dbReference>
<comment type="function">
    <text evidence="8">Endonuclease that is involved in the suppression of homologous recombination and thus may have a key role in the control of bacterial genetic diversity.</text>
</comment>
<dbReference type="FunFam" id="3.40.50.300:FF:000830">
    <property type="entry name" value="Endonuclease MutS2"/>
    <property type="match status" value="1"/>
</dbReference>